<dbReference type="RefSeq" id="WP_143076990.1">
    <property type="nucleotide sequence ID" value="NZ_FOXI01000018.1"/>
</dbReference>
<dbReference type="Proteomes" id="UP000183769">
    <property type="component" value="Unassembled WGS sequence"/>
</dbReference>
<keyword evidence="1" id="KW-0472">Membrane</keyword>
<proteinExistence type="predicted"/>
<evidence type="ECO:0000313" key="3">
    <source>
        <dbReference type="Proteomes" id="UP000183769"/>
    </source>
</evidence>
<protein>
    <submittedName>
        <fullName evidence="2">Uncharacterized protein</fullName>
    </submittedName>
</protein>
<gene>
    <name evidence="2" type="ORF">SAMN05216277_11851</name>
</gene>
<keyword evidence="3" id="KW-1185">Reference proteome</keyword>
<dbReference type="EMBL" id="FOXI01000018">
    <property type="protein sequence ID" value="SFQ08013.1"/>
    <property type="molecule type" value="Genomic_DNA"/>
</dbReference>
<accession>A0A1I5VKL6</accession>
<name>A0A1I5VKL6_9EURY</name>
<organism evidence="2 3">
    <name type="scientific">Halolamina pelagica</name>
    <dbReference type="NCBI Taxonomy" id="699431"/>
    <lineage>
        <taxon>Archaea</taxon>
        <taxon>Methanobacteriati</taxon>
        <taxon>Methanobacteriota</taxon>
        <taxon>Stenosarchaea group</taxon>
        <taxon>Halobacteria</taxon>
        <taxon>Halobacteriales</taxon>
        <taxon>Haloferacaceae</taxon>
    </lineage>
</organism>
<keyword evidence="1" id="KW-0812">Transmembrane</keyword>
<reference evidence="3" key="1">
    <citation type="submission" date="2016-10" db="EMBL/GenBank/DDBJ databases">
        <authorList>
            <person name="Varghese N."/>
            <person name="Submissions S."/>
        </authorList>
    </citation>
    <scope>NUCLEOTIDE SEQUENCE [LARGE SCALE GENOMIC DNA]</scope>
    <source>
        <strain evidence="3">CGMCC 1.10329</strain>
    </source>
</reference>
<feature type="transmembrane region" description="Helical" evidence="1">
    <location>
        <begin position="104"/>
        <end position="125"/>
    </location>
</feature>
<feature type="transmembrane region" description="Helical" evidence="1">
    <location>
        <begin position="30"/>
        <end position="50"/>
    </location>
</feature>
<feature type="transmembrane region" description="Helical" evidence="1">
    <location>
        <begin position="137"/>
        <end position="158"/>
    </location>
</feature>
<keyword evidence="1" id="KW-1133">Transmembrane helix</keyword>
<evidence type="ECO:0000313" key="2">
    <source>
        <dbReference type="EMBL" id="SFQ08013.1"/>
    </source>
</evidence>
<evidence type="ECO:0000256" key="1">
    <source>
        <dbReference type="SAM" id="Phobius"/>
    </source>
</evidence>
<dbReference type="AlphaFoldDB" id="A0A1I5VKL6"/>
<sequence>MSTTASTRLRSTVERIPNPLPYPVSVAGKFLFCGTVGQLTWLMFLAYLQGGEMWSANGAEEAASMSTEGMLFLGVLTLPALVVALVYTYLPAETTDIFHRFGKGSAMFFALNVSLSTSLIAWQYVYADVPLDPFTLIGEWAIASIFLPGLYVGCLVAARWAR</sequence>
<feature type="transmembrane region" description="Helical" evidence="1">
    <location>
        <begin position="70"/>
        <end position="92"/>
    </location>
</feature>